<dbReference type="Proteomes" id="UP001057402">
    <property type="component" value="Chromosome 5"/>
</dbReference>
<sequence>MEFRTLDVTLISAKDLKDVNTFSRMDVYAIATLNNDPRTSHKSPVDKDSGPSPRWNFPVKFSLDEPSLQAGRLYLSVRLVSDRKLGDKHIGEVTIPVKELLDTSDKSGPRTVSYAVRLPSGKSKGTLEFSYAFGEKYTVQAPQAPPPPMMHQHEQQPKKLGEEPVTAYPAAYGAPSSSAYPAAYAQAPPPQGYAAYPPQGYAPPAAGVPVRLRCIPSAASGTVRGIPSAAGVSIRVPETTKEEAWQHGPWYSWRPAGRPLDR</sequence>
<proteinExistence type="predicted"/>
<reference evidence="2" key="1">
    <citation type="journal article" date="2023" name="Front. Plant Sci.">
        <title>Chromosomal-level genome assembly of Melastoma candidum provides insights into trichome evolution.</title>
        <authorList>
            <person name="Zhong Y."/>
            <person name="Wu W."/>
            <person name="Sun C."/>
            <person name="Zou P."/>
            <person name="Liu Y."/>
            <person name="Dai S."/>
            <person name="Zhou R."/>
        </authorList>
    </citation>
    <scope>NUCLEOTIDE SEQUENCE [LARGE SCALE GENOMIC DNA]</scope>
</reference>
<gene>
    <name evidence="1" type="ORF">MLD38_017837</name>
</gene>
<evidence type="ECO:0000313" key="2">
    <source>
        <dbReference type="Proteomes" id="UP001057402"/>
    </source>
</evidence>
<dbReference type="EMBL" id="CM042884">
    <property type="protein sequence ID" value="KAI4369395.1"/>
    <property type="molecule type" value="Genomic_DNA"/>
</dbReference>
<evidence type="ECO:0000313" key="1">
    <source>
        <dbReference type="EMBL" id="KAI4369395.1"/>
    </source>
</evidence>
<accession>A0ACB9QSH1</accession>
<keyword evidence="2" id="KW-1185">Reference proteome</keyword>
<comment type="caution">
    <text evidence="1">The sequence shown here is derived from an EMBL/GenBank/DDBJ whole genome shotgun (WGS) entry which is preliminary data.</text>
</comment>
<organism evidence="1 2">
    <name type="scientific">Melastoma candidum</name>
    <dbReference type="NCBI Taxonomy" id="119954"/>
    <lineage>
        <taxon>Eukaryota</taxon>
        <taxon>Viridiplantae</taxon>
        <taxon>Streptophyta</taxon>
        <taxon>Embryophyta</taxon>
        <taxon>Tracheophyta</taxon>
        <taxon>Spermatophyta</taxon>
        <taxon>Magnoliopsida</taxon>
        <taxon>eudicotyledons</taxon>
        <taxon>Gunneridae</taxon>
        <taxon>Pentapetalae</taxon>
        <taxon>rosids</taxon>
        <taxon>malvids</taxon>
        <taxon>Myrtales</taxon>
        <taxon>Melastomataceae</taxon>
        <taxon>Melastomatoideae</taxon>
        <taxon>Melastomateae</taxon>
        <taxon>Melastoma</taxon>
    </lineage>
</organism>
<name>A0ACB9QSH1_9MYRT</name>
<protein>
    <submittedName>
        <fullName evidence="1">Uncharacterized protein</fullName>
    </submittedName>
</protein>